<dbReference type="Pfam" id="PF13431">
    <property type="entry name" value="TPR_17"/>
    <property type="match status" value="1"/>
</dbReference>
<sequence>ANTPSEYFQQALIYDDTNIDALKGYAGVRVSENQLEKALTLDLNERNADTRVQLSRLQRRIHSGSKGMEIAKELLLAGLKLEVTNVQILEELVELLILIGDAQLAEKYCWSLLKYDPKNTTGLRSIVATSEDKDRVEKTFVELLKKDPNNVTALVEYGSFAFANKRYDKALETLSKAIEIDKANAAAHYLKGFVFIQLQQPDAGLEFLQKAVDIEPNNVYARVNLGQVLIARDQIDKAHEHIYHAYELSRDNPVVISQYTRVLVKKAHITDTTCDKDLIMQAQTLCDEGLQKYPGHVGLLVARSLVLEAKQKYGLSADAQSGTTNTTENEQEFKTRLAPQTAYGMLGLSILKPSNLKSSADTTSKSDPQQK</sequence>
<gene>
    <name evidence="4" type="ORF">RFI_00440</name>
</gene>
<comment type="caution">
    <text evidence="4">The sequence shown here is derived from an EMBL/GenBank/DDBJ whole genome shotgun (WGS) entry which is preliminary data.</text>
</comment>
<evidence type="ECO:0000256" key="1">
    <source>
        <dbReference type="ARBA" id="ARBA00022737"/>
    </source>
</evidence>
<feature type="repeat" description="TPR" evidence="3">
    <location>
        <begin position="185"/>
        <end position="218"/>
    </location>
</feature>
<organism evidence="4 5">
    <name type="scientific">Reticulomyxa filosa</name>
    <dbReference type="NCBI Taxonomy" id="46433"/>
    <lineage>
        <taxon>Eukaryota</taxon>
        <taxon>Sar</taxon>
        <taxon>Rhizaria</taxon>
        <taxon>Retaria</taxon>
        <taxon>Foraminifera</taxon>
        <taxon>Monothalamids</taxon>
        <taxon>Reticulomyxidae</taxon>
        <taxon>Reticulomyxa</taxon>
    </lineage>
</organism>
<protein>
    <submittedName>
        <fullName evidence="4">SLEI family protein</fullName>
    </submittedName>
</protein>
<feature type="repeat" description="TPR" evidence="3">
    <location>
        <begin position="151"/>
        <end position="184"/>
    </location>
</feature>
<dbReference type="SMART" id="SM00028">
    <property type="entry name" value="TPR"/>
    <property type="match status" value="4"/>
</dbReference>
<feature type="non-terminal residue" evidence="4">
    <location>
        <position position="1"/>
    </location>
</feature>
<dbReference type="Proteomes" id="UP000023152">
    <property type="component" value="Unassembled WGS sequence"/>
</dbReference>
<keyword evidence="2 3" id="KW-0802">TPR repeat</keyword>
<dbReference type="PROSITE" id="PS50005">
    <property type="entry name" value="TPR"/>
    <property type="match status" value="2"/>
</dbReference>
<dbReference type="Gene3D" id="1.25.40.10">
    <property type="entry name" value="Tetratricopeptide repeat domain"/>
    <property type="match status" value="2"/>
</dbReference>
<proteinExistence type="predicted"/>
<name>X6PEZ8_RETFI</name>
<dbReference type="Pfam" id="PF13414">
    <property type="entry name" value="TPR_11"/>
    <property type="match status" value="1"/>
</dbReference>
<evidence type="ECO:0000256" key="3">
    <source>
        <dbReference type="PROSITE-ProRule" id="PRU00339"/>
    </source>
</evidence>
<evidence type="ECO:0000313" key="4">
    <source>
        <dbReference type="EMBL" id="ETO36624.1"/>
    </source>
</evidence>
<dbReference type="OrthoDB" id="2942533at2759"/>
<keyword evidence="5" id="KW-1185">Reference proteome</keyword>
<evidence type="ECO:0000313" key="5">
    <source>
        <dbReference type="Proteomes" id="UP000023152"/>
    </source>
</evidence>
<dbReference type="EMBL" id="ASPP01000466">
    <property type="protein sequence ID" value="ETO36624.1"/>
    <property type="molecule type" value="Genomic_DNA"/>
</dbReference>
<dbReference type="SUPFAM" id="SSF48452">
    <property type="entry name" value="TPR-like"/>
    <property type="match status" value="2"/>
</dbReference>
<dbReference type="PANTHER" id="PTHR45586:SF1">
    <property type="entry name" value="LIPOPOLYSACCHARIDE ASSEMBLY PROTEIN B"/>
    <property type="match status" value="1"/>
</dbReference>
<evidence type="ECO:0000256" key="2">
    <source>
        <dbReference type="ARBA" id="ARBA00022803"/>
    </source>
</evidence>
<dbReference type="InterPro" id="IPR051012">
    <property type="entry name" value="CellSynth/LPSAsmb/PSIAsmb"/>
</dbReference>
<dbReference type="InterPro" id="IPR019734">
    <property type="entry name" value="TPR_rpt"/>
</dbReference>
<dbReference type="AlphaFoldDB" id="X6PEZ8"/>
<reference evidence="4 5" key="1">
    <citation type="journal article" date="2013" name="Curr. Biol.">
        <title>The Genome of the Foraminiferan Reticulomyxa filosa.</title>
        <authorList>
            <person name="Glockner G."/>
            <person name="Hulsmann N."/>
            <person name="Schleicher M."/>
            <person name="Noegel A.A."/>
            <person name="Eichinger L."/>
            <person name="Gallinger C."/>
            <person name="Pawlowski J."/>
            <person name="Sierra R."/>
            <person name="Euteneuer U."/>
            <person name="Pillet L."/>
            <person name="Moustafa A."/>
            <person name="Platzer M."/>
            <person name="Groth M."/>
            <person name="Szafranski K."/>
            <person name="Schliwa M."/>
        </authorList>
    </citation>
    <scope>NUCLEOTIDE SEQUENCE [LARGE SCALE GENOMIC DNA]</scope>
</reference>
<dbReference type="PANTHER" id="PTHR45586">
    <property type="entry name" value="TPR REPEAT-CONTAINING PROTEIN PA4667"/>
    <property type="match status" value="1"/>
</dbReference>
<dbReference type="InterPro" id="IPR011990">
    <property type="entry name" value="TPR-like_helical_dom_sf"/>
</dbReference>
<accession>X6PEZ8</accession>
<keyword evidence="1" id="KW-0677">Repeat</keyword>